<evidence type="ECO:0000313" key="5">
    <source>
        <dbReference type="EMBL" id="OWU78046.1"/>
    </source>
</evidence>
<dbReference type="Pfam" id="PF00589">
    <property type="entry name" value="Phage_integrase"/>
    <property type="match status" value="1"/>
</dbReference>
<dbReference type="InterPro" id="IPR050090">
    <property type="entry name" value="Tyrosine_recombinase_XerCD"/>
</dbReference>
<dbReference type="PANTHER" id="PTHR30349:SF94">
    <property type="entry name" value="INTEGRASE_RECOMBINASE HI_1414-RELATED"/>
    <property type="match status" value="1"/>
</dbReference>
<evidence type="ECO:0000313" key="6">
    <source>
        <dbReference type="Proteomes" id="UP000215377"/>
    </source>
</evidence>
<name>A0A225P1J9_9RHOB</name>
<evidence type="ECO:0000256" key="2">
    <source>
        <dbReference type="ARBA" id="ARBA00023125"/>
    </source>
</evidence>
<dbReference type="InterPro" id="IPR011010">
    <property type="entry name" value="DNA_brk_join_enz"/>
</dbReference>
<reference evidence="5 6" key="1">
    <citation type="submission" date="2013-04" db="EMBL/GenBank/DDBJ databases">
        <title>Oceanicola sp. 22II1-22F33 Genome Sequencing.</title>
        <authorList>
            <person name="Lai Q."/>
            <person name="Li G."/>
            <person name="Shao Z."/>
        </authorList>
    </citation>
    <scope>NUCLEOTIDE SEQUENCE [LARGE SCALE GENOMIC DNA]</scope>
    <source>
        <strain evidence="5 6">22II1-22F33</strain>
    </source>
</reference>
<accession>A0A225P1J9</accession>
<dbReference type="Proteomes" id="UP000215377">
    <property type="component" value="Unassembled WGS sequence"/>
</dbReference>
<keyword evidence="6" id="KW-1185">Reference proteome</keyword>
<comment type="caution">
    <text evidence="5">The sequence shown here is derived from an EMBL/GenBank/DDBJ whole genome shotgun (WGS) entry which is preliminary data.</text>
</comment>
<dbReference type="EMBL" id="AQQR01000001">
    <property type="protein sequence ID" value="OWU78046.1"/>
    <property type="molecule type" value="Genomic_DNA"/>
</dbReference>
<evidence type="ECO:0000256" key="1">
    <source>
        <dbReference type="ARBA" id="ARBA00022908"/>
    </source>
</evidence>
<dbReference type="InterPro" id="IPR010998">
    <property type="entry name" value="Integrase_recombinase_N"/>
</dbReference>
<evidence type="ECO:0000256" key="3">
    <source>
        <dbReference type="ARBA" id="ARBA00023172"/>
    </source>
</evidence>
<keyword evidence="1" id="KW-0229">DNA integration</keyword>
<dbReference type="AlphaFoldDB" id="A0A225P1J9"/>
<keyword evidence="3" id="KW-0233">DNA recombination</keyword>
<evidence type="ECO:0000259" key="4">
    <source>
        <dbReference type="PROSITE" id="PS51898"/>
    </source>
</evidence>
<keyword evidence="2" id="KW-0238">DNA-binding</keyword>
<dbReference type="Gene3D" id="1.10.443.10">
    <property type="entry name" value="Intergrase catalytic core"/>
    <property type="match status" value="1"/>
</dbReference>
<dbReference type="GO" id="GO:0003677">
    <property type="term" value="F:DNA binding"/>
    <property type="evidence" value="ECO:0007669"/>
    <property type="project" value="UniProtKB-KW"/>
</dbReference>
<organism evidence="5 6">
    <name type="scientific">Marinibacterium profundimaris</name>
    <dbReference type="NCBI Taxonomy" id="1679460"/>
    <lineage>
        <taxon>Bacteria</taxon>
        <taxon>Pseudomonadati</taxon>
        <taxon>Pseudomonadota</taxon>
        <taxon>Alphaproteobacteria</taxon>
        <taxon>Rhodobacterales</taxon>
        <taxon>Paracoccaceae</taxon>
        <taxon>Marinibacterium</taxon>
    </lineage>
</organism>
<dbReference type="PANTHER" id="PTHR30349">
    <property type="entry name" value="PHAGE INTEGRASE-RELATED"/>
    <property type="match status" value="1"/>
</dbReference>
<protein>
    <submittedName>
        <fullName evidence="5">Integrase</fullName>
    </submittedName>
</protein>
<dbReference type="Gene3D" id="1.10.150.130">
    <property type="match status" value="1"/>
</dbReference>
<dbReference type="InterPro" id="IPR002104">
    <property type="entry name" value="Integrase_catalytic"/>
</dbReference>
<dbReference type="PROSITE" id="PS51898">
    <property type="entry name" value="TYR_RECOMBINASE"/>
    <property type="match status" value="1"/>
</dbReference>
<sequence length="318" mass="36146">MASIRKHKSGWRAEVVRKGQRRSKVLPTRQEAKDWAARQEYEILNAQKVAAAAPFGDVLDRYAREVSPGKRGHRWEVIRLERFKKDPIARRQMRELAASDFAEWRDSRLREVSPGTVAREMNLLSSVLTQARREWGMIHENPMKDVRKPSRPPARDRLVTEAELERMAHVAGPDLSTATARAFHAFRFAIETGMRAGEILSLGAETVDTARRVAHLPLTKNGTAREVPLSREAVRLWEALPGPGFDVSSRSLDSLFRKVRDKAGVEGLTFHDSRHAAVTRLARKLDVLTLAKVIGHRDIKMLMTYYDETAEDIAKRMD</sequence>
<dbReference type="SUPFAM" id="SSF56349">
    <property type="entry name" value="DNA breaking-rejoining enzymes"/>
    <property type="match status" value="1"/>
</dbReference>
<dbReference type="InterPro" id="IPR013762">
    <property type="entry name" value="Integrase-like_cat_sf"/>
</dbReference>
<gene>
    <name evidence="5" type="ORF">ATO3_02810</name>
</gene>
<dbReference type="GO" id="GO:0006310">
    <property type="term" value="P:DNA recombination"/>
    <property type="evidence" value="ECO:0007669"/>
    <property type="project" value="UniProtKB-KW"/>
</dbReference>
<proteinExistence type="predicted"/>
<feature type="domain" description="Tyr recombinase" evidence="4">
    <location>
        <begin position="153"/>
        <end position="318"/>
    </location>
</feature>
<dbReference type="CDD" id="cd00796">
    <property type="entry name" value="INT_Rci_Hp1_C"/>
    <property type="match status" value="1"/>
</dbReference>
<dbReference type="OrthoDB" id="6388170at2"/>
<dbReference type="GO" id="GO:0015074">
    <property type="term" value="P:DNA integration"/>
    <property type="evidence" value="ECO:0007669"/>
    <property type="project" value="UniProtKB-KW"/>
</dbReference>